<feature type="domain" description="DALR anticodon binding" evidence="13">
    <location>
        <begin position="353"/>
        <end position="472"/>
    </location>
</feature>
<keyword evidence="7 12" id="KW-0030">Aminoacyl-tRNA synthetase</keyword>
<keyword evidence="3 12" id="KW-0436">Ligase</keyword>
<dbReference type="SUPFAM" id="SSF47323">
    <property type="entry name" value="Anticodon-binding domain of a subclass of class I aminoacyl-tRNA synthetases"/>
    <property type="match status" value="1"/>
</dbReference>
<evidence type="ECO:0000259" key="13">
    <source>
        <dbReference type="SMART" id="SM00836"/>
    </source>
</evidence>
<evidence type="ECO:0000256" key="10">
    <source>
        <dbReference type="ARBA" id="ARBA00049339"/>
    </source>
</evidence>
<evidence type="ECO:0000256" key="7">
    <source>
        <dbReference type="ARBA" id="ARBA00023146"/>
    </source>
</evidence>
<evidence type="ECO:0000256" key="3">
    <source>
        <dbReference type="ARBA" id="ARBA00022598"/>
    </source>
</evidence>
<comment type="catalytic activity">
    <reaction evidence="10">
        <text>tRNA(Arg) + L-arginine + ATP = L-arginyl-tRNA(Arg) + AMP + diphosphate</text>
        <dbReference type="Rhea" id="RHEA:20301"/>
        <dbReference type="Rhea" id="RHEA-COMP:9658"/>
        <dbReference type="Rhea" id="RHEA-COMP:9673"/>
        <dbReference type="ChEBI" id="CHEBI:30616"/>
        <dbReference type="ChEBI" id="CHEBI:32682"/>
        <dbReference type="ChEBI" id="CHEBI:33019"/>
        <dbReference type="ChEBI" id="CHEBI:78442"/>
        <dbReference type="ChEBI" id="CHEBI:78513"/>
        <dbReference type="ChEBI" id="CHEBI:456215"/>
        <dbReference type="EC" id="6.1.1.19"/>
    </reaction>
</comment>
<dbReference type="GO" id="GO:0006420">
    <property type="term" value="P:arginyl-tRNA aminoacylation"/>
    <property type="evidence" value="ECO:0007669"/>
    <property type="project" value="InterPro"/>
</dbReference>
<gene>
    <name evidence="14" type="ORF">CBOVIS_LOCUS12651</name>
</gene>
<protein>
    <recommendedName>
        <fullName evidence="9">Probable arginine--tRNA ligase, mitochondrial</fullName>
        <ecNumber evidence="2">6.1.1.19</ecNumber>
    </recommendedName>
    <alternativeName>
        <fullName evidence="8">Arginyl-tRNA synthetase</fullName>
    </alternativeName>
</protein>
<name>A0A8S1FBD1_9PELO</name>
<dbReference type="PANTHER" id="PTHR11956">
    <property type="entry name" value="ARGINYL-TRNA SYNTHETASE"/>
    <property type="match status" value="1"/>
</dbReference>
<evidence type="ECO:0000313" key="14">
    <source>
        <dbReference type="EMBL" id="CAB3411237.1"/>
    </source>
</evidence>
<reference evidence="14 15" key="1">
    <citation type="submission" date="2020-04" db="EMBL/GenBank/DDBJ databases">
        <authorList>
            <person name="Laetsch R D."/>
            <person name="Stevens L."/>
            <person name="Kumar S."/>
            <person name="Blaxter L. M."/>
        </authorList>
    </citation>
    <scope>NUCLEOTIDE SEQUENCE [LARGE SCALE GENOMIC DNA]</scope>
</reference>
<dbReference type="GO" id="GO:0005524">
    <property type="term" value="F:ATP binding"/>
    <property type="evidence" value="ECO:0007669"/>
    <property type="project" value="UniProtKB-KW"/>
</dbReference>
<dbReference type="GO" id="GO:0032543">
    <property type="term" value="P:mitochondrial translation"/>
    <property type="evidence" value="ECO:0007669"/>
    <property type="project" value="TreeGrafter"/>
</dbReference>
<dbReference type="EMBL" id="CADEPM010000012">
    <property type="protein sequence ID" value="CAB3411237.1"/>
    <property type="molecule type" value="Genomic_DNA"/>
</dbReference>
<dbReference type="Proteomes" id="UP000494206">
    <property type="component" value="Unassembled WGS sequence"/>
</dbReference>
<dbReference type="PANTHER" id="PTHR11956:SF11">
    <property type="entry name" value="ARGININE--TRNA LIGASE, MITOCHONDRIAL-RELATED"/>
    <property type="match status" value="1"/>
</dbReference>
<dbReference type="PRINTS" id="PR01038">
    <property type="entry name" value="TRNASYNTHARG"/>
</dbReference>
<dbReference type="SMART" id="SM00836">
    <property type="entry name" value="DALR_1"/>
    <property type="match status" value="1"/>
</dbReference>
<dbReference type="InterPro" id="IPR008909">
    <property type="entry name" value="DALR_anticod-bd"/>
</dbReference>
<dbReference type="Pfam" id="PF00750">
    <property type="entry name" value="tRNA-synt_1d"/>
    <property type="match status" value="1"/>
</dbReference>
<dbReference type="InterPro" id="IPR001412">
    <property type="entry name" value="aa-tRNA-synth_I_CS"/>
</dbReference>
<organism evidence="14 15">
    <name type="scientific">Caenorhabditis bovis</name>
    <dbReference type="NCBI Taxonomy" id="2654633"/>
    <lineage>
        <taxon>Eukaryota</taxon>
        <taxon>Metazoa</taxon>
        <taxon>Ecdysozoa</taxon>
        <taxon>Nematoda</taxon>
        <taxon>Chromadorea</taxon>
        <taxon>Rhabditida</taxon>
        <taxon>Rhabditina</taxon>
        <taxon>Rhabditomorpha</taxon>
        <taxon>Rhabditoidea</taxon>
        <taxon>Rhabditidae</taxon>
        <taxon>Peloderinae</taxon>
        <taxon>Caenorhabditis</taxon>
    </lineage>
</organism>
<dbReference type="GO" id="GO:0005739">
    <property type="term" value="C:mitochondrion"/>
    <property type="evidence" value="ECO:0007669"/>
    <property type="project" value="TreeGrafter"/>
</dbReference>
<dbReference type="InterPro" id="IPR001278">
    <property type="entry name" value="Arg-tRNA-ligase"/>
</dbReference>
<keyword evidence="5 12" id="KW-0067">ATP-binding</keyword>
<dbReference type="OrthoDB" id="68056at2759"/>
<evidence type="ECO:0000256" key="5">
    <source>
        <dbReference type="ARBA" id="ARBA00022840"/>
    </source>
</evidence>
<evidence type="ECO:0000256" key="8">
    <source>
        <dbReference type="ARBA" id="ARBA00033033"/>
    </source>
</evidence>
<dbReference type="InterPro" id="IPR014729">
    <property type="entry name" value="Rossmann-like_a/b/a_fold"/>
</dbReference>
<evidence type="ECO:0000256" key="11">
    <source>
        <dbReference type="ARBA" id="ARBA00049595"/>
    </source>
</evidence>
<keyword evidence="4 12" id="KW-0547">Nucleotide-binding</keyword>
<dbReference type="GO" id="GO:0004814">
    <property type="term" value="F:arginine-tRNA ligase activity"/>
    <property type="evidence" value="ECO:0007669"/>
    <property type="project" value="UniProtKB-EC"/>
</dbReference>
<dbReference type="EC" id="6.1.1.19" evidence="2"/>
<dbReference type="Gene3D" id="1.10.730.10">
    <property type="entry name" value="Isoleucyl-tRNA Synthetase, Domain 1"/>
    <property type="match status" value="1"/>
</dbReference>
<evidence type="ECO:0000256" key="6">
    <source>
        <dbReference type="ARBA" id="ARBA00022917"/>
    </source>
</evidence>
<dbReference type="FunFam" id="1.10.730.10:FF:000006">
    <property type="entry name" value="Arginyl-tRNA synthetase 2, mitochondrial"/>
    <property type="match status" value="1"/>
</dbReference>
<keyword evidence="6 12" id="KW-0648">Protein biosynthesis</keyword>
<dbReference type="AlphaFoldDB" id="A0A8S1FBD1"/>
<evidence type="ECO:0000313" key="15">
    <source>
        <dbReference type="Proteomes" id="UP000494206"/>
    </source>
</evidence>
<proteinExistence type="inferred from homology"/>
<dbReference type="InterPro" id="IPR035684">
    <property type="entry name" value="ArgRS_core"/>
</dbReference>
<evidence type="ECO:0000256" key="9">
    <source>
        <dbReference type="ARBA" id="ARBA00039495"/>
    </source>
</evidence>
<evidence type="ECO:0000256" key="2">
    <source>
        <dbReference type="ARBA" id="ARBA00012837"/>
    </source>
</evidence>
<evidence type="ECO:0000256" key="4">
    <source>
        <dbReference type="ARBA" id="ARBA00022741"/>
    </source>
</evidence>
<comment type="caution">
    <text evidence="14">The sequence shown here is derived from an EMBL/GenBank/DDBJ whole genome shotgun (WGS) entry which is preliminary data.</text>
</comment>
<dbReference type="PROSITE" id="PS00178">
    <property type="entry name" value="AA_TRNA_LIGASE_I"/>
    <property type="match status" value="1"/>
</dbReference>
<dbReference type="Gene3D" id="3.40.50.620">
    <property type="entry name" value="HUPs"/>
    <property type="match status" value="1"/>
</dbReference>
<dbReference type="Pfam" id="PF05746">
    <property type="entry name" value="DALR_1"/>
    <property type="match status" value="1"/>
</dbReference>
<comment type="similarity">
    <text evidence="1 12">Belongs to the class-I aminoacyl-tRNA synthetase family.</text>
</comment>
<comment type="function">
    <text evidence="11">Catalyzes the attachment of arginine to tRNA(Arg) in a two-step reaction: arginine is first activated by ATP to form Arg-AMP and then transferred to the acceptor end of tRNA(Arg).</text>
</comment>
<dbReference type="SUPFAM" id="SSF52374">
    <property type="entry name" value="Nucleotidylyl transferase"/>
    <property type="match status" value="1"/>
</dbReference>
<evidence type="ECO:0000256" key="12">
    <source>
        <dbReference type="RuleBase" id="RU363038"/>
    </source>
</evidence>
<sequence>MNAEVSVQMLQHLRRPGALKALFQKQEKASQKRICIDYSSPNIAKRFHIGNLRSTLIGRYLDTTNRLIGNAVTSVNYLGDWGNQFAMISVFWPQMRPSDQYWKGLSDEEKIKMLTDCYVIANKNMKTDEDFRNAVHQQFIEMENAMLVGNASADCFKLWGQIREISMKHLKEFYTMFDVKFDRYMHESSRVRMAHKIVQDLIDKKIVENLDGRLIVNTGDKNNDKDNGYAIVRKSNSTSLYLTREIAAVLERDDFFKADKYLYVVDRAQRQHFRALKIILEKMGKEDLAEKVEHVQYGRVRGLSTRNGRTEAISKVLSISTVIFNELKRARNSEYEFSFQNAFALNQNNALALQIKHSRLSSIETKNEHLLPFVDECKEFPRVDVNDDVKKLVFLLEQVEKSIETSIEKFEPCQLTVQLIQIAQTVATVQNQLRVRDQPTDIAVPRYLLFSATRNVLAEGMKLLGMTPARNM</sequence>
<accession>A0A8S1FBD1</accession>
<evidence type="ECO:0000256" key="1">
    <source>
        <dbReference type="ARBA" id="ARBA00005594"/>
    </source>
</evidence>
<keyword evidence="15" id="KW-1185">Reference proteome</keyword>
<dbReference type="InterPro" id="IPR009080">
    <property type="entry name" value="tRNAsynth_Ia_anticodon-bd"/>
</dbReference>